<gene>
    <name evidence="3" type="ORF">UV02_C0006G0002</name>
</gene>
<dbReference type="InterPro" id="IPR050194">
    <property type="entry name" value="Glycosyltransferase_grp1"/>
</dbReference>
<proteinExistence type="predicted"/>
<sequence length="376" mass="43075">MSIALVHDYLTQLGGAERVLASLRKIFSDSPVFVLLFDETKAGDLFAREKIHSTWLERLPLAHRRYQWYLTLMPLAAAAHKLDGYDLIISSASSFAKNVSIPKRASHVCYCHTPTRYLWHDSCSYIEDLGCNKIIKKIIPLFLPRLRHLDFLAAQKVDYFIANSKVVQARIKKYYQRDSTVIYPPVATEEFTIAENIGDYFLAGGRLVAYKKYDLAVKTFNKLGLKLKIFGDGPEFGRLQKKAYKNIEFLGPVDEKTKQELYGRCLAYINPQVEDFGITAVEAMAAGRPVIAFAGGGTMETVIHGQTGEFFEEQTWESLAYRLIRFRPERYKPALIKNHASQFSTERFEQKIKDYIEHITRDLANQKIFSMKITQS</sequence>
<dbReference type="PANTHER" id="PTHR45947:SF3">
    <property type="entry name" value="SULFOQUINOVOSYL TRANSFERASE SQD2"/>
    <property type="match status" value="1"/>
</dbReference>
<dbReference type="Gene3D" id="3.40.50.2000">
    <property type="entry name" value="Glycogen Phosphorylase B"/>
    <property type="match status" value="2"/>
</dbReference>
<comment type="caution">
    <text evidence="3">The sequence shown here is derived from an EMBL/GenBank/DDBJ whole genome shotgun (WGS) entry which is preliminary data.</text>
</comment>
<dbReference type="Proteomes" id="UP000034516">
    <property type="component" value="Unassembled WGS sequence"/>
</dbReference>
<evidence type="ECO:0000259" key="1">
    <source>
        <dbReference type="Pfam" id="PF00534"/>
    </source>
</evidence>
<organism evidence="3 4">
    <name type="scientific">Candidatus Kuenenbacteria bacterium GW2011_GWA2_42_15</name>
    <dbReference type="NCBI Taxonomy" id="1618677"/>
    <lineage>
        <taxon>Bacteria</taxon>
        <taxon>Candidatus Kueneniibacteriota</taxon>
    </lineage>
</organism>
<dbReference type="Pfam" id="PF00534">
    <property type="entry name" value="Glycos_transf_1"/>
    <property type="match status" value="1"/>
</dbReference>
<accession>A0A0G1BZH8</accession>
<name>A0A0G1BZH8_9BACT</name>
<dbReference type="PANTHER" id="PTHR45947">
    <property type="entry name" value="SULFOQUINOVOSYL TRANSFERASE SQD2"/>
    <property type="match status" value="1"/>
</dbReference>
<dbReference type="AlphaFoldDB" id="A0A0G1BZH8"/>
<reference evidence="3 4" key="1">
    <citation type="journal article" date="2015" name="Nature">
        <title>rRNA introns, odd ribosomes, and small enigmatic genomes across a large radiation of phyla.</title>
        <authorList>
            <person name="Brown C.T."/>
            <person name="Hug L.A."/>
            <person name="Thomas B.C."/>
            <person name="Sharon I."/>
            <person name="Castelle C.J."/>
            <person name="Singh A."/>
            <person name="Wilkins M.J."/>
            <person name="Williams K.H."/>
            <person name="Banfield J.F."/>
        </authorList>
    </citation>
    <scope>NUCLEOTIDE SEQUENCE [LARGE SCALE GENOMIC DNA]</scope>
</reference>
<dbReference type="GO" id="GO:0016757">
    <property type="term" value="F:glycosyltransferase activity"/>
    <property type="evidence" value="ECO:0007669"/>
    <property type="project" value="InterPro"/>
</dbReference>
<feature type="domain" description="Glycosyl transferase family 1" evidence="1">
    <location>
        <begin position="200"/>
        <end position="326"/>
    </location>
</feature>
<dbReference type="InterPro" id="IPR001296">
    <property type="entry name" value="Glyco_trans_1"/>
</dbReference>
<feature type="domain" description="Glycosyltransferase subfamily 4-like N-terminal" evidence="2">
    <location>
        <begin position="14"/>
        <end position="189"/>
    </location>
</feature>
<protein>
    <submittedName>
        <fullName evidence="3">Glycosyl transferase, group 1</fullName>
    </submittedName>
</protein>
<evidence type="ECO:0000313" key="3">
    <source>
        <dbReference type="EMBL" id="KKS42848.1"/>
    </source>
</evidence>
<dbReference type="InterPro" id="IPR028098">
    <property type="entry name" value="Glyco_trans_4-like_N"/>
</dbReference>
<dbReference type="EMBL" id="LCCW01000006">
    <property type="protein sequence ID" value="KKS42848.1"/>
    <property type="molecule type" value="Genomic_DNA"/>
</dbReference>
<evidence type="ECO:0000313" key="4">
    <source>
        <dbReference type="Proteomes" id="UP000034516"/>
    </source>
</evidence>
<evidence type="ECO:0000259" key="2">
    <source>
        <dbReference type="Pfam" id="PF13439"/>
    </source>
</evidence>
<dbReference type="SUPFAM" id="SSF53756">
    <property type="entry name" value="UDP-Glycosyltransferase/glycogen phosphorylase"/>
    <property type="match status" value="1"/>
</dbReference>
<dbReference type="Pfam" id="PF13439">
    <property type="entry name" value="Glyco_transf_4"/>
    <property type="match status" value="1"/>
</dbReference>
<keyword evidence="3" id="KW-0808">Transferase</keyword>